<sequence>MDFQSSRSPSPHYKLQKATATIDEITKALAEFSRSTTPEPLGAPVCSCCDNHSCETSTLWALDRSKIEKRLVLSAEIGQALLERHEAYVADHSRLYTRSIEKYSALERSNQQFVSRMADLIKAKDNTDKQLAQATMNLEVAEASNRALLREVQEARAVVTRLSATVARSAGWEDRVAALTQERDDVCQERDAESNRVRSLEMKAVTISAKCTSLQAEIYRLLDQINDQHSPDRVFSEELLRDARARLDMLYNSMGQTSMTENPEITIILEKLVADGEALKRDNAELQNLLTESRSELRALTEEVQEYRAAASPVHPVDTVLKSGSPPSTASLHRHNRRTIPSLVIPRANRRQGEGWAASFAASSPPPYHLGISRTSSPQFRSFPLPGIPVDEDAHSSTFSDRRDESPGPGSSDRRLLRSSSPGGSIATSNTKPTTVDSSAANSTSHNNSAEAESDIFSDVQFDGITSPAKSRKRPLVLLSRSRAVQTDPIFERRRIVVLSSSDARSMSSGPDRDMSDTSSLHVDSASVGRMVPPPIPELVERLTALLARVNQADVQTLTTRLKRQHLAGDVGHLSRITINSILTEVAALRNHFRAALDVERHEMTRKDLRSLLNFSKDAFGELGRLRSIVNDVTLDPLSATKLGETSPATAETRDLGGMAMGWMAPISKLFTPAVDVAETSSGLGGSSKYSGPSSPKRRLPFTSSRSKRAFLSTPDPHDNGDTSSLGEASSGRLTPAQTGVSASTQVKPRRDDLFGIFAGAPRPVPLHDTWVMVPEQGKKPSGLRNSSSTANFRTNSGSFHTPRASRNRLSRNVDAVIDNIGQRGPILSEAPVPMGDTNGKDDGNDDDPGFQPAAPERTRTLHSRGLSDSSIHSTFLGAPVNRLLTPASLALSPSSPATASGAGSFGMYDRQSACGPQVTGKCVTASPDSNEETEPHSHSISPARHGGSDATPSSVSPAGRLPSITRLLPALSSWVGSGMEGEFMDPTLPRSDETYYRHWSRDRERL</sequence>
<feature type="region of interest" description="Disordered" evidence="2">
    <location>
        <begin position="823"/>
        <end position="870"/>
    </location>
</feature>
<dbReference type="EMBL" id="MU128936">
    <property type="protein sequence ID" value="KAF9516785.1"/>
    <property type="molecule type" value="Genomic_DNA"/>
</dbReference>
<feature type="coiled-coil region" evidence="1">
    <location>
        <begin position="124"/>
        <end position="158"/>
    </location>
</feature>
<name>A0A9P6B3A9_9AGAM</name>
<gene>
    <name evidence="3" type="ORF">BS47DRAFT_1483711</name>
</gene>
<reference evidence="3" key="1">
    <citation type="journal article" date="2020" name="Nat. Commun.">
        <title>Large-scale genome sequencing of mycorrhizal fungi provides insights into the early evolution of symbiotic traits.</title>
        <authorList>
            <person name="Miyauchi S."/>
            <person name="Kiss E."/>
            <person name="Kuo A."/>
            <person name="Drula E."/>
            <person name="Kohler A."/>
            <person name="Sanchez-Garcia M."/>
            <person name="Morin E."/>
            <person name="Andreopoulos B."/>
            <person name="Barry K.W."/>
            <person name="Bonito G."/>
            <person name="Buee M."/>
            <person name="Carver A."/>
            <person name="Chen C."/>
            <person name="Cichocki N."/>
            <person name="Clum A."/>
            <person name="Culley D."/>
            <person name="Crous P.W."/>
            <person name="Fauchery L."/>
            <person name="Girlanda M."/>
            <person name="Hayes R.D."/>
            <person name="Keri Z."/>
            <person name="LaButti K."/>
            <person name="Lipzen A."/>
            <person name="Lombard V."/>
            <person name="Magnuson J."/>
            <person name="Maillard F."/>
            <person name="Murat C."/>
            <person name="Nolan M."/>
            <person name="Ohm R.A."/>
            <person name="Pangilinan J."/>
            <person name="Pereira M.F."/>
            <person name="Perotto S."/>
            <person name="Peter M."/>
            <person name="Pfister S."/>
            <person name="Riley R."/>
            <person name="Sitrit Y."/>
            <person name="Stielow J.B."/>
            <person name="Szollosi G."/>
            <person name="Zifcakova L."/>
            <person name="Stursova M."/>
            <person name="Spatafora J.W."/>
            <person name="Tedersoo L."/>
            <person name="Vaario L.M."/>
            <person name="Yamada A."/>
            <person name="Yan M."/>
            <person name="Wang P."/>
            <person name="Xu J."/>
            <person name="Bruns T."/>
            <person name="Baldrian P."/>
            <person name="Vilgalys R."/>
            <person name="Dunand C."/>
            <person name="Henrissat B."/>
            <person name="Grigoriev I.V."/>
            <person name="Hibbett D."/>
            <person name="Nagy L.G."/>
            <person name="Martin F.M."/>
        </authorList>
    </citation>
    <scope>NUCLEOTIDE SEQUENCE</scope>
    <source>
        <strain evidence="3">UP504</strain>
    </source>
</reference>
<proteinExistence type="predicted"/>
<feature type="region of interest" description="Disordered" evidence="2">
    <location>
        <begin position="917"/>
        <end position="962"/>
    </location>
</feature>
<keyword evidence="4" id="KW-1185">Reference proteome</keyword>
<keyword evidence="1" id="KW-0175">Coiled coil</keyword>
<feature type="region of interest" description="Disordered" evidence="2">
    <location>
        <begin position="503"/>
        <end position="528"/>
    </location>
</feature>
<dbReference type="AlphaFoldDB" id="A0A9P6B3A9"/>
<feature type="compositionally biased region" description="Low complexity" evidence="2">
    <location>
        <begin position="438"/>
        <end position="451"/>
    </location>
</feature>
<dbReference type="Proteomes" id="UP000886523">
    <property type="component" value="Unassembled WGS sequence"/>
</dbReference>
<comment type="caution">
    <text evidence="3">The sequence shown here is derived from an EMBL/GenBank/DDBJ whole genome shotgun (WGS) entry which is preliminary data.</text>
</comment>
<organism evidence="3 4">
    <name type="scientific">Hydnum rufescens UP504</name>
    <dbReference type="NCBI Taxonomy" id="1448309"/>
    <lineage>
        <taxon>Eukaryota</taxon>
        <taxon>Fungi</taxon>
        <taxon>Dikarya</taxon>
        <taxon>Basidiomycota</taxon>
        <taxon>Agaricomycotina</taxon>
        <taxon>Agaricomycetes</taxon>
        <taxon>Cantharellales</taxon>
        <taxon>Hydnaceae</taxon>
        <taxon>Hydnum</taxon>
    </lineage>
</organism>
<feature type="compositionally biased region" description="Polar residues" evidence="2">
    <location>
        <begin position="784"/>
        <end position="800"/>
    </location>
</feature>
<evidence type="ECO:0000256" key="2">
    <source>
        <dbReference type="SAM" id="MobiDB-lite"/>
    </source>
</evidence>
<feature type="region of interest" description="Disordered" evidence="2">
    <location>
        <begin position="318"/>
        <end position="452"/>
    </location>
</feature>
<protein>
    <submittedName>
        <fullName evidence="3">Uncharacterized protein</fullName>
    </submittedName>
</protein>
<feature type="coiled-coil region" evidence="1">
    <location>
        <begin position="269"/>
        <end position="310"/>
    </location>
</feature>
<feature type="compositionally biased region" description="Polar residues" evidence="2">
    <location>
        <begin position="722"/>
        <end position="747"/>
    </location>
</feature>
<feature type="region of interest" description="Disordered" evidence="2">
    <location>
        <begin position="778"/>
        <end position="806"/>
    </location>
</feature>
<evidence type="ECO:0000256" key="1">
    <source>
        <dbReference type="SAM" id="Coils"/>
    </source>
</evidence>
<feature type="region of interest" description="Disordered" evidence="2">
    <location>
        <begin position="680"/>
        <end position="748"/>
    </location>
</feature>
<feature type="compositionally biased region" description="Basic and acidic residues" evidence="2">
    <location>
        <begin position="392"/>
        <end position="416"/>
    </location>
</feature>
<evidence type="ECO:0000313" key="3">
    <source>
        <dbReference type="EMBL" id="KAF9516785.1"/>
    </source>
</evidence>
<dbReference type="OrthoDB" id="4088568at2759"/>
<feature type="compositionally biased region" description="Polar residues" evidence="2">
    <location>
        <begin position="426"/>
        <end position="437"/>
    </location>
</feature>
<accession>A0A9P6B3A9</accession>
<evidence type="ECO:0000313" key="4">
    <source>
        <dbReference type="Proteomes" id="UP000886523"/>
    </source>
</evidence>